<reference evidence="5 6" key="1">
    <citation type="submission" date="2020-04" db="EMBL/GenBank/DDBJ databases">
        <title>Perkinsus olseni comparative genomics.</title>
        <authorList>
            <person name="Bogema D.R."/>
        </authorList>
    </citation>
    <scope>NUCLEOTIDE SEQUENCE [LARGE SCALE GENOMIC DNA]</scope>
    <source>
        <strain evidence="5">00978-12</strain>
    </source>
</reference>
<accession>A0A7J6P4C2</accession>
<evidence type="ECO:0000313" key="5">
    <source>
        <dbReference type="EMBL" id="KAF4690938.1"/>
    </source>
</evidence>
<feature type="region of interest" description="Disordered" evidence="3">
    <location>
        <begin position="72"/>
        <end position="107"/>
    </location>
</feature>
<dbReference type="InterPro" id="IPR000719">
    <property type="entry name" value="Prot_kinase_dom"/>
</dbReference>
<dbReference type="GO" id="GO:0004672">
    <property type="term" value="F:protein kinase activity"/>
    <property type="evidence" value="ECO:0007669"/>
    <property type="project" value="InterPro"/>
</dbReference>
<evidence type="ECO:0000259" key="4">
    <source>
        <dbReference type="PROSITE" id="PS50011"/>
    </source>
</evidence>
<dbReference type="SUPFAM" id="SSF56112">
    <property type="entry name" value="Protein kinase-like (PK-like)"/>
    <property type="match status" value="1"/>
</dbReference>
<evidence type="ECO:0000256" key="3">
    <source>
        <dbReference type="SAM" id="MobiDB-lite"/>
    </source>
</evidence>
<dbReference type="Proteomes" id="UP000541610">
    <property type="component" value="Unassembled WGS sequence"/>
</dbReference>
<dbReference type="Gene3D" id="1.10.510.10">
    <property type="entry name" value="Transferase(Phosphotransferase) domain 1"/>
    <property type="match status" value="1"/>
</dbReference>
<comment type="caution">
    <text evidence="5">The sequence shown here is derived from an EMBL/GenBank/DDBJ whole genome shotgun (WGS) entry which is preliminary data.</text>
</comment>
<dbReference type="InterPro" id="IPR032675">
    <property type="entry name" value="LRR_dom_sf"/>
</dbReference>
<dbReference type="InterPro" id="IPR011009">
    <property type="entry name" value="Kinase-like_dom_sf"/>
</dbReference>
<feature type="compositionally biased region" description="Basic and acidic residues" evidence="3">
    <location>
        <begin position="608"/>
        <end position="617"/>
    </location>
</feature>
<dbReference type="PANTHER" id="PTHR33050">
    <property type="entry name" value="REVERSE TRANSCRIPTASE DOMAIN-CONTAINING PROTEIN"/>
    <property type="match status" value="1"/>
</dbReference>
<dbReference type="PROSITE" id="PS50011">
    <property type="entry name" value="PROTEIN_KINASE_DOM"/>
    <property type="match status" value="1"/>
</dbReference>
<evidence type="ECO:0000256" key="2">
    <source>
        <dbReference type="ARBA" id="ARBA00022737"/>
    </source>
</evidence>
<dbReference type="Gene3D" id="3.80.10.10">
    <property type="entry name" value="Ribonuclease Inhibitor"/>
    <property type="match status" value="1"/>
</dbReference>
<sequence length="1714" mass="189318">MLATVQDGASMEGIPPLTTPRQALFRAFVAEYGLILVDEWVTSDRPLLLCKDNFFAFIDSCLNRLVGAEVNSEAGERPTNPERGRQRSRRPSAVLEEDPRGTDDVQDAAGKMVDALWQICVRPMKDERGHQTCSTGELMPLIGVTCFLLPVGEDHKAAQIIKAFGIDSGPHRGVAETIPSRLVQRRLTTEEFHLFVHQGVTGLCRLLNREMPPSELQGIIQAVSVNQPSPLEGKNGDRRMLGTGPIARRLRRLDGICEMLMNSSVITPGMLRGRTAVESSSFNARTASNILKIGEGALFAGRYRIHEALAPDTVAESASSSGGPLCFKVEDELIHAMKQESEASTDLVLYVYPYFNDASLDFQRAFRREATLLREMNARLNGRLVRVFDFGESTANCAYQVRDLIDGMTLADYLSRKRASAAALDTLPFRPSLLHRRPIRPGLSEAQMVDLLISIISILDELENAIGVRNGEAKRRIVHSALDPRAVFLRGGRLDDIVLIRWKDARWNTEDVLGERCDILEGLPNRPSIGLQRARAAGVENAGIMHLARDVRYAHPDISRAEIIGGAENEATRNWDLYSLGCIAFECVCLLPPFLGANQHELPLNEPLPEHKGASARDEDEEDPSLELEGRAPYPWDHEEYGLQEIRERFDETAELQGLSEAYRRRVVVQHCQSRPADLRPVSAVSDELIDIIEMMLLKSPATHSVDGSQCDHLDDELMEGVQKSEHTYADVIAQLRLLEEQLEQLPSALRDALSTWTAAVGEEVMVDPATSLDLRDIPMSPFSSRYLLKFATLLENSTARISGGEFPLYALLQEMTTLDLNSKQLCSPDILVLARCLSACSKFTVEHIDLSDNLVASASPSSPVARGRTYDLAGLRSFVKPLRAMPLLSFDLSGNSIGPEGGELLCDALAHCADLRTLRLSRCEILPRGGRALAKALHNFLHLKTLDIPYNYIGKILGDEGAEAIARSLAKAEPGKSCGSLVKLVLFSNSIGMIGGRSLVAACETNFTLLSLAIDQNPIPDDQLVALQNAVSFNNQFEKLIASSARFEDFGHTLMAETLQKWAARGAQVSAALCIAIQNVLVGDKCYEDLAMPFGAPSSCWNYCRLSSKAHRVQHRIAELASPASVIRGLIYIDDAAWFLPAEGFFDALVCLLIVLPLMGLKIAWAKCRYGTRVMKFIGFLVDFQRKDAIIRVPEGKLDKILQALRHIASRSPQGVPVKEIESICGRLNWVSMTCHFTGCFIAPLYSLTKTGKAKNLRTVKLSPSSEAMRAISWWIDVLSTGKAGKEYFRLVLPLTPRLGTDNVRIGTDASLTGLRGWASYRDTTVWFKIDLPAPHALNEWRQLLVCAHELQSDDVVLLETLAGVIGLDTALVAFEHNISERTSVTLFTDNTGTRHVLTKFKSRTPRINKVLQAVAGRLAKICYRWGVEYRDLPTTLPEASLKAGDKSSKRLRAVTSVAEAGPDELHHCVSTFIRSGHARATQDQYDSIERFYIETVSSAAEAFPVTGRTLGLFAWAMCKAEYKYSSISSYLSAIVSRNGSYGHSLSKADEFQLRMIRRAAEKVTDAEIRQMLPLSKEQVVQIGALDPTRDDPSINFFLVAIYGRLRPDEGVQLNRDDMALTTILGTSVAQLTLRSSKTDPTGRGQTVIISCVKDSPASGACEPHCAYHRLLTIYDGGGPGPSPLFQEHKERVPYEELLKRFRATLVRIGNPY</sequence>
<dbReference type="SUPFAM" id="SSF56672">
    <property type="entry name" value="DNA/RNA polymerases"/>
    <property type="match status" value="1"/>
</dbReference>
<dbReference type="InterPro" id="IPR001611">
    <property type="entry name" value="Leu-rich_rpt"/>
</dbReference>
<feature type="domain" description="Protein kinase" evidence="4">
    <location>
        <begin position="287"/>
        <end position="719"/>
    </location>
</feature>
<dbReference type="GO" id="GO:0005524">
    <property type="term" value="F:ATP binding"/>
    <property type="evidence" value="ECO:0007669"/>
    <property type="project" value="InterPro"/>
</dbReference>
<gene>
    <name evidence="5" type="ORF">FOZ60_016541</name>
</gene>
<dbReference type="OrthoDB" id="418974at2759"/>
<dbReference type="PANTHER" id="PTHR33050:SF7">
    <property type="entry name" value="RIBONUCLEASE H"/>
    <property type="match status" value="1"/>
</dbReference>
<protein>
    <recommendedName>
        <fullName evidence="4">Protein kinase domain-containing protein</fullName>
    </recommendedName>
</protein>
<dbReference type="InterPro" id="IPR052055">
    <property type="entry name" value="Hepadnavirus_pol/RT"/>
</dbReference>
<dbReference type="EMBL" id="JABANP010000089">
    <property type="protein sequence ID" value="KAF4690938.1"/>
    <property type="molecule type" value="Genomic_DNA"/>
</dbReference>
<dbReference type="SMART" id="SM00368">
    <property type="entry name" value="LRR_RI"/>
    <property type="match status" value="4"/>
</dbReference>
<keyword evidence="1" id="KW-0433">Leucine-rich repeat</keyword>
<feature type="compositionally biased region" description="Basic and acidic residues" evidence="3">
    <location>
        <begin position="74"/>
        <end position="85"/>
    </location>
</feature>
<dbReference type="Pfam" id="PF13516">
    <property type="entry name" value="LRR_6"/>
    <property type="match status" value="2"/>
</dbReference>
<proteinExistence type="predicted"/>
<feature type="region of interest" description="Disordered" evidence="3">
    <location>
        <begin position="605"/>
        <end position="632"/>
    </location>
</feature>
<evidence type="ECO:0000256" key="1">
    <source>
        <dbReference type="ARBA" id="ARBA00022614"/>
    </source>
</evidence>
<dbReference type="InterPro" id="IPR043502">
    <property type="entry name" value="DNA/RNA_pol_sf"/>
</dbReference>
<organism evidence="5 6">
    <name type="scientific">Perkinsus olseni</name>
    <name type="common">Perkinsus atlanticus</name>
    <dbReference type="NCBI Taxonomy" id="32597"/>
    <lineage>
        <taxon>Eukaryota</taxon>
        <taxon>Sar</taxon>
        <taxon>Alveolata</taxon>
        <taxon>Perkinsozoa</taxon>
        <taxon>Perkinsea</taxon>
        <taxon>Perkinsida</taxon>
        <taxon>Perkinsidae</taxon>
        <taxon>Perkinsus</taxon>
    </lineage>
</organism>
<name>A0A7J6P4C2_PEROL</name>
<dbReference type="SUPFAM" id="SSF52047">
    <property type="entry name" value="RNI-like"/>
    <property type="match status" value="1"/>
</dbReference>
<evidence type="ECO:0000313" key="6">
    <source>
        <dbReference type="Proteomes" id="UP000541610"/>
    </source>
</evidence>
<keyword evidence="2" id="KW-0677">Repeat</keyword>